<dbReference type="Pfam" id="PF17746">
    <property type="entry name" value="SfsA_N"/>
    <property type="match status" value="1"/>
</dbReference>
<protein>
    <recommendedName>
        <fullName evidence="1">Sugar fermentation stimulation protein homolog</fullName>
    </recommendedName>
</protein>
<dbReference type="Pfam" id="PF03749">
    <property type="entry name" value="SfsA"/>
    <property type="match status" value="1"/>
</dbReference>
<dbReference type="EMBL" id="BMIN01000001">
    <property type="protein sequence ID" value="GGC98931.1"/>
    <property type="molecule type" value="Genomic_DNA"/>
</dbReference>
<dbReference type="InterPro" id="IPR040452">
    <property type="entry name" value="SfsA_C"/>
</dbReference>
<dbReference type="InterPro" id="IPR041465">
    <property type="entry name" value="SfsA_N"/>
</dbReference>
<evidence type="ECO:0000313" key="4">
    <source>
        <dbReference type="EMBL" id="GGC98931.1"/>
    </source>
</evidence>
<dbReference type="InterPro" id="IPR005224">
    <property type="entry name" value="SfsA"/>
</dbReference>
<comment type="similarity">
    <text evidence="1">Belongs to the SfsA family.</text>
</comment>
<reference evidence="5" key="1">
    <citation type="journal article" date="2019" name="Int. J. Syst. Evol. Microbiol.">
        <title>The Global Catalogue of Microorganisms (GCM) 10K type strain sequencing project: providing services to taxonomists for standard genome sequencing and annotation.</title>
        <authorList>
            <consortium name="The Broad Institute Genomics Platform"/>
            <consortium name="The Broad Institute Genome Sequencing Center for Infectious Disease"/>
            <person name="Wu L."/>
            <person name="Ma J."/>
        </authorList>
    </citation>
    <scope>NUCLEOTIDE SEQUENCE [LARGE SCALE GENOMIC DNA]</scope>
    <source>
        <strain evidence="5">CGMCC 1.15353</strain>
    </source>
</reference>
<gene>
    <name evidence="1 4" type="primary">sfsA</name>
    <name evidence="4" type="ORF">GCM10011389_02660</name>
</gene>
<proteinExistence type="inferred from homology"/>
<evidence type="ECO:0000313" key="5">
    <source>
        <dbReference type="Proteomes" id="UP000642571"/>
    </source>
</evidence>
<dbReference type="Proteomes" id="UP000642571">
    <property type="component" value="Unassembled WGS sequence"/>
</dbReference>
<organism evidence="4 5">
    <name type="scientific">Pontibacillus salipaludis</name>
    <dbReference type="NCBI Taxonomy" id="1697394"/>
    <lineage>
        <taxon>Bacteria</taxon>
        <taxon>Bacillati</taxon>
        <taxon>Bacillota</taxon>
        <taxon>Bacilli</taxon>
        <taxon>Bacillales</taxon>
        <taxon>Bacillaceae</taxon>
        <taxon>Pontibacillus</taxon>
    </lineage>
</organism>
<comment type="caution">
    <text evidence="4">The sequence shown here is derived from an EMBL/GenBank/DDBJ whole genome shotgun (WGS) entry which is preliminary data.</text>
</comment>
<name>A0ABQ1PLL0_9BACI</name>
<dbReference type="Gene3D" id="2.40.50.580">
    <property type="match status" value="1"/>
</dbReference>
<feature type="domain" description="Sugar fermentation stimulation protein C-terminal" evidence="2">
    <location>
        <begin position="88"/>
        <end position="225"/>
    </location>
</feature>
<accession>A0ABQ1PLL0</accession>
<evidence type="ECO:0000259" key="3">
    <source>
        <dbReference type="Pfam" id="PF17746"/>
    </source>
</evidence>
<dbReference type="HAMAP" id="MF_00095">
    <property type="entry name" value="SfsA"/>
    <property type="match status" value="1"/>
</dbReference>
<dbReference type="NCBIfam" id="TIGR00230">
    <property type="entry name" value="sfsA"/>
    <property type="match status" value="1"/>
</dbReference>
<dbReference type="Gene3D" id="3.40.1350.60">
    <property type="match status" value="1"/>
</dbReference>
<dbReference type="CDD" id="cd22359">
    <property type="entry name" value="SfsA-like_bacterial"/>
    <property type="match status" value="1"/>
</dbReference>
<evidence type="ECO:0000259" key="2">
    <source>
        <dbReference type="Pfam" id="PF03749"/>
    </source>
</evidence>
<sequence>MFIPFEQKLYKATFLERPNRFILHCKLDDTEEMVRVHLPDPGRLKELLQYGASVYLRYSDKKDRKTKWSAVLVHDPSDGTLVSLQTTLVNHLIEKALKENKLKTFERFTYKAREYSKGHSRWDFYVAKGGLHHLIEVKSVSLGIKGVGYFPDAITKRGTKHVKELTSIVAEENAWLGSILFVCQRNGLHSVRPADHIDPTFAKALQEAKQTGVNLLAYSTTITPEGISLQEEIPVFV</sequence>
<evidence type="ECO:0000256" key="1">
    <source>
        <dbReference type="HAMAP-Rule" id="MF_00095"/>
    </source>
</evidence>
<dbReference type="RefSeq" id="WP_188650164.1">
    <property type="nucleotide sequence ID" value="NZ_BMIN01000001.1"/>
</dbReference>
<dbReference type="PANTHER" id="PTHR30545">
    <property type="entry name" value="SUGAR FERMENTATION STIMULATION PROTEIN A"/>
    <property type="match status" value="1"/>
</dbReference>
<keyword evidence="5" id="KW-1185">Reference proteome</keyword>
<feature type="domain" description="SfsA N-terminal OB" evidence="3">
    <location>
        <begin position="15"/>
        <end position="83"/>
    </location>
</feature>
<dbReference type="PANTHER" id="PTHR30545:SF2">
    <property type="entry name" value="SUGAR FERMENTATION STIMULATION PROTEIN A"/>
    <property type="match status" value="1"/>
</dbReference>